<evidence type="ECO:0000313" key="11">
    <source>
        <dbReference type="Proteomes" id="UP000738376"/>
    </source>
</evidence>
<keyword evidence="5" id="KW-0547">Nucleotide-binding</keyword>
<dbReference type="CDD" id="cd19920">
    <property type="entry name" value="REC_PA4781-like"/>
    <property type="match status" value="1"/>
</dbReference>
<dbReference type="PROSITE" id="PS50110">
    <property type="entry name" value="RESPONSE_REGULATORY"/>
    <property type="match status" value="1"/>
</dbReference>
<accession>A0ABX1LR62</accession>
<dbReference type="SMART" id="SM00387">
    <property type="entry name" value="HATPase_c"/>
    <property type="match status" value="1"/>
</dbReference>
<dbReference type="SUPFAM" id="SSF52172">
    <property type="entry name" value="CheY-like"/>
    <property type="match status" value="1"/>
</dbReference>
<dbReference type="EMBL" id="JAAVJL010000001">
    <property type="protein sequence ID" value="NMF57284.1"/>
    <property type="molecule type" value="Genomic_DNA"/>
</dbReference>
<sequence length="354" mass="40207">MNAPELILIVDDIPSNLAVLSETLNAEGYDVAIATSGERALKQMEQILPDLILLDIQMPNMDGFTVCQKLKIDSRTCQIPIIFMTALTDLDSKMKGFELGAIDYITKPFQYREVIARIRTHLQLRKLTFSLEKEVSAQTASLQNALHEKEILLKEIHHRVKNNLMIVISLLNWQGESVQDPKLLSILEDSKKRINSIALIHEKLYRSPDLVKIDFGEYLHSLVHQIFATFSLSHDRVQLRCEVTSIFLNIETATPCGLIINELVSNALEHAFPENRSGELFVSLSHDEKDQIILMVADDGVGFPEGVDFRQTESLGWQLVCLLTEQLEGDVQLFRESGTRVVVSFSELNYQRRF</sequence>
<reference evidence="10 11" key="1">
    <citation type="submission" date="2020-03" db="EMBL/GenBank/DDBJ databases">
        <title>Draft Genome Sequence of 2-Methylisoborneol Producing Pseudanabaena yagii Strain GIHE-NHR1 Isolated from North Han River in South Korea.</title>
        <authorList>
            <person name="Jeong J."/>
        </authorList>
    </citation>
    <scope>NUCLEOTIDE SEQUENCE [LARGE SCALE GENOMIC DNA]</scope>
    <source>
        <strain evidence="10 11">GIHE-NHR1</strain>
    </source>
</reference>
<dbReference type="InterPro" id="IPR011495">
    <property type="entry name" value="Sig_transdc_His_kin_sub2_dim/P"/>
</dbReference>
<dbReference type="PANTHER" id="PTHR41523">
    <property type="entry name" value="TWO-COMPONENT SYSTEM SENSOR PROTEIN"/>
    <property type="match status" value="1"/>
</dbReference>
<evidence type="ECO:0000256" key="8">
    <source>
        <dbReference type="PROSITE-ProRule" id="PRU00169"/>
    </source>
</evidence>
<dbReference type="SUPFAM" id="SSF55874">
    <property type="entry name" value="ATPase domain of HSP90 chaperone/DNA topoisomerase II/histidine kinase"/>
    <property type="match status" value="1"/>
</dbReference>
<evidence type="ECO:0000256" key="3">
    <source>
        <dbReference type="ARBA" id="ARBA00022553"/>
    </source>
</evidence>
<feature type="domain" description="Response regulatory" evidence="9">
    <location>
        <begin position="6"/>
        <end position="122"/>
    </location>
</feature>
<dbReference type="Pfam" id="PF07568">
    <property type="entry name" value="HisKA_2"/>
    <property type="match status" value="1"/>
</dbReference>
<dbReference type="InterPro" id="IPR011006">
    <property type="entry name" value="CheY-like_superfamily"/>
</dbReference>
<dbReference type="Gene3D" id="3.30.565.10">
    <property type="entry name" value="Histidine kinase-like ATPase, C-terminal domain"/>
    <property type="match status" value="1"/>
</dbReference>
<dbReference type="Pfam" id="PF00072">
    <property type="entry name" value="Response_reg"/>
    <property type="match status" value="1"/>
</dbReference>
<proteinExistence type="predicted"/>
<evidence type="ECO:0000313" key="10">
    <source>
        <dbReference type="EMBL" id="NMF57284.1"/>
    </source>
</evidence>
<keyword evidence="3 8" id="KW-0597">Phosphoprotein</keyword>
<evidence type="ECO:0000256" key="1">
    <source>
        <dbReference type="ARBA" id="ARBA00000085"/>
    </source>
</evidence>
<dbReference type="Pfam" id="PF02518">
    <property type="entry name" value="HATPase_c"/>
    <property type="match status" value="1"/>
</dbReference>
<evidence type="ECO:0000256" key="5">
    <source>
        <dbReference type="ARBA" id="ARBA00022741"/>
    </source>
</evidence>
<evidence type="ECO:0000256" key="6">
    <source>
        <dbReference type="ARBA" id="ARBA00022777"/>
    </source>
</evidence>
<evidence type="ECO:0000256" key="2">
    <source>
        <dbReference type="ARBA" id="ARBA00012438"/>
    </source>
</evidence>
<comment type="catalytic activity">
    <reaction evidence="1">
        <text>ATP + protein L-histidine = ADP + protein N-phospho-L-histidine.</text>
        <dbReference type="EC" id="2.7.13.3"/>
    </reaction>
</comment>
<evidence type="ECO:0000259" key="9">
    <source>
        <dbReference type="PROSITE" id="PS50110"/>
    </source>
</evidence>
<dbReference type="PANTHER" id="PTHR41523:SF8">
    <property type="entry name" value="ETHYLENE RESPONSE SENSOR PROTEIN"/>
    <property type="match status" value="1"/>
</dbReference>
<dbReference type="InterPro" id="IPR003594">
    <property type="entry name" value="HATPase_dom"/>
</dbReference>
<dbReference type="InterPro" id="IPR036890">
    <property type="entry name" value="HATPase_C_sf"/>
</dbReference>
<dbReference type="SMART" id="SM00448">
    <property type="entry name" value="REC"/>
    <property type="match status" value="1"/>
</dbReference>
<keyword evidence="11" id="KW-1185">Reference proteome</keyword>
<protein>
    <recommendedName>
        <fullName evidence="2">histidine kinase</fullName>
        <ecNumber evidence="2">2.7.13.3</ecNumber>
    </recommendedName>
</protein>
<comment type="caution">
    <text evidence="10">The sequence shown here is derived from an EMBL/GenBank/DDBJ whole genome shotgun (WGS) entry which is preliminary data.</text>
</comment>
<dbReference type="Proteomes" id="UP000738376">
    <property type="component" value="Unassembled WGS sequence"/>
</dbReference>
<dbReference type="RefSeq" id="WP_169362339.1">
    <property type="nucleotide sequence ID" value="NZ_JAAVJL010000001.1"/>
</dbReference>
<evidence type="ECO:0000256" key="7">
    <source>
        <dbReference type="ARBA" id="ARBA00022840"/>
    </source>
</evidence>
<evidence type="ECO:0000256" key="4">
    <source>
        <dbReference type="ARBA" id="ARBA00022679"/>
    </source>
</evidence>
<keyword evidence="4" id="KW-0808">Transferase</keyword>
<keyword evidence="6" id="KW-0418">Kinase</keyword>
<feature type="modified residue" description="4-aspartylphosphate" evidence="8">
    <location>
        <position position="55"/>
    </location>
</feature>
<organism evidence="10 11">
    <name type="scientific">Pseudanabaena yagii GIHE-NHR1</name>
    <dbReference type="NCBI Taxonomy" id="2722753"/>
    <lineage>
        <taxon>Bacteria</taxon>
        <taxon>Bacillati</taxon>
        <taxon>Cyanobacteriota</taxon>
        <taxon>Cyanophyceae</taxon>
        <taxon>Pseudanabaenales</taxon>
        <taxon>Pseudanabaenaceae</taxon>
        <taxon>Pseudanabaena</taxon>
        <taxon>Pseudanabaena yagii</taxon>
    </lineage>
</organism>
<dbReference type="InterPro" id="IPR001789">
    <property type="entry name" value="Sig_transdc_resp-reg_receiver"/>
</dbReference>
<dbReference type="EC" id="2.7.13.3" evidence="2"/>
<name>A0ABX1LR62_9CYAN</name>
<gene>
    <name evidence="10" type="ORF">HC246_04425</name>
</gene>
<keyword evidence="7" id="KW-0067">ATP-binding</keyword>
<dbReference type="Gene3D" id="3.40.50.2300">
    <property type="match status" value="1"/>
</dbReference>